<dbReference type="WBParaSite" id="ALUE_0001173401-mRNA-1">
    <property type="protein sequence ID" value="ALUE_0001173401-mRNA-1"/>
    <property type="gene ID" value="ALUE_0001173401"/>
</dbReference>
<evidence type="ECO:0000313" key="1">
    <source>
        <dbReference type="Proteomes" id="UP000036681"/>
    </source>
</evidence>
<accession>A0A0M3I4K4</accession>
<dbReference type="Proteomes" id="UP000036681">
    <property type="component" value="Unplaced"/>
</dbReference>
<dbReference type="AlphaFoldDB" id="A0A0M3I4K4"/>
<evidence type="ECO:0000313" key="2">
    <source>
        <dbReference type="WBParaSite" id="ALUE_0001173401-mRNA-1"/>
    </source>
</evidence>
<organism evidence="1 2">
    <name type="scientific">Ascaris lumbricoides</name>
    <name type="common">Giant roundworm</name>
    <dbReference type="NCBI Taxonomy" id="6252"/>
    <lineage>
        <taxon>Eukaryota</taxon>
        <taxon>Metazoa</taxon>
        <taxon>Ecdysozoa</taxon>
        <taxon>Nematoda</taxon>
        <taxon>Chromadorea</taxon>
        <taxon>Rhabditida</taxon>
        <taxon>Spirurina</taxon>
        <taxon>Ascaridomorpha</taxon>
        <taxon>Ascaridoidea</taxon>
        <taxon>Ascarididae</taxon>
        <taxon>Ascaris</taxon>
    </lineage>
</organism>
<sequence>MVCGAYDAAPPTITRATASTLNLIELDLTCEKGKVAGNEQENMSMKLLNFSVTLTEMMTMMATRINVVIVTRTGAAEGWMTVVDLCWRLRLPAKCDVCGVKGIGMGRWGRKKAGG</sequence>
<keyword evidence="1" id="KW-1185">Reference proteome</keyword>
<protein>
    <submittedName>
        <fullName evidence="2">Uncharacterized protein</fullName>
    </submittedName>
</protein>
<reference evidence="2" key="1">
    <citation type="submission" date="2017-02" db="UniProtKB">
        <authorList>
            <consortium name="WormBaseParasite"/>
        </authorList>
    </citation>
    <scope>IDENTIFICATION</scope>
</reference>
<name>A0A0M3I4K4_ASCLU</name>
<proteinExistence type="predicted"/>